<keyword evidence="7" id="KW-0479">Metal-binding</keyword>
<comment type="cofactor">
    <cofactor evidence="7">
        <name>Zn(2+)</name>
        <dbReference type="ChEBI" id="CHEBI:29105"/>
    </cofactor>
    <text evidence="7">Binds 1 zinc ion per subunit.</text>
</comment>
<dbReference type="EMBL" id="VBAO01000015">
    <property type="protein sequence ID" value="TMI84808.1"/>
    <property type="molecule type" value="Genomic_DNA"/>
</dbReference>
<evidence type="ECO:0000256" key="7">
    <source>
        <dbReference type="PIRSR" id="PIRSR602481-1"/>
    </source>
</evidence>
<dbReference type="AlphaFoldDB" id="A0A537JMM7"/>
<evidence type="ECO:0000256" key="6">
    <source>
        <dbReference type="ARBA" id="ARBA00023163"/>
    </source>
</evidence>
<dbReference type="Gene3D" id="1.10.10.10">
    <property type="entry name" value="Winged helix-like DNA-binding domain superfamily/Winged helix DNA-binding domain"/>
    <property type="match status" value="1"/>
</dbReference>
<dbReference type="GO" id="GO:1900376">
    <property type="term" value="P:regulation of secondary metabolite biosynthetic process"/>
    <property type="evidence" value="ECO:0007669"/>
    <property type="project" value="TreeGrafter"/>
</dbReference>
<keyword evidence="5" id="KW-0238">DNA-binding</keyword>
<evidence type="ECO:0000313" key="10">
    <source>
        <dbReference type="Proteomes" id="UP000320048"/>
    </source>
</evidence>
<comment type="caution">
    <text evidence="9">The sequence shown here is derived from an EMBL/GenBank/DDBJ whole genome shotgun (WGS) entry which is preliminary data.</text>
</comment>
<comment type="cofactor">
    <cofactor evidence="8">
        <name>Mn(2+)</name>
        <dbReference type="ChEBI" id="CHEBI:29035"/>
    </cofactor>
    <cofactor evidence="8">
        <name>Fe(2+)</name>
        <dbReference type="ChEBI" id="CHEBI:29033"/>
    </cofactor>
    <text evidence="8">Binds 1 Mn(2+) or Fe(2+) ion per subunit.</text>
</comment>
<dbReference type="Pfam" id="PF01475">
    <property type="entry name" value="FUR"/>
    <property type="match status" value="1"/>
</dbReference>
<evidence type="ECO:0000313" key="9">
    <source>
        <dbReference type="EMBL" id="TMI84808.1"/>
    </source>
</evidence>
<proteinExistence type="inferred from homology"/>
<evidence type="ECO:0000256" key="3">
    <source>
        <dbReference type="ARBA" id="ARBA00022833"/>
    </source>
</evidence>
<dbReference type="Gene3D" id="3.30.1490.190">
    <property type="match status" value="1"/>
</dbReference>
<keyword evidence="6" id="KW-0804">Transcription</keyword>
<keyword evidence="3 7" id="KW-0862">Zinc</keyword>
<dbReference type="CDD" id="cd07153">
    <property type="entry name" value="Fur_like"/>
    <property type="match status" value="1"/>
</dbReference>
<reference evidence="9 10" key="1">
    <citation type="journal article" date="2019" name="Nat. Microbiol.">
        <title>Mediterranean grassland soil C-N compound turnover is dependent on rainfall and depth, and is mediated by genomically divergent microorganisms.</title>
        <authorList>
            <person name="Diamond S."/>
            <person name="Andeer P.F."/>
            <person name="Li Z."/>
            <person name="Crits-Christoph A."/>
            <person name="Burstein D."/>
            <person name="Anantharaman K."/>
            <person name="Lane K.R."/>
            <person name="Thomas B.C."/>
            <person name="Pan C."/>
            <person name="Northen T.R."/>
            <person name="Banfield J.F."/>
        </authorList>
    </citation>
    <scope>NUCLEOTIDE SEQUENCE [LARGE SCALE GENOMIC DNA]</scope>
    <source>
        <strain evidence="9">NP_7</strain>
    </source>
</reference>
<dbReference type="InterPro" id="IPR036390">
    <property type="entry name" value="WH_DNA-bd_sf"/>
</dbReference>
<feature type="binding site" evidence="7">
    <location>
        <position position="155"/>
    </location>
    <ligand>
        <name>Zn(2+)</name>
        <dbReference type="ChEBI" id="CHEBI:29105"/>
    </ligand>
</feature>
<dbReference type="PANTHER" id="PTHR33202">
    <property type="entry name" value="ZINC UPTAKE REGULATION PROTEIN"/>
    <property type="match status" value="1"/>
</dbReference>
<feature type="binding site" evidence="7">
    <location>
        <position position="115"/>
    </location>
    <ligand>
        <name>Zn(2+)</name>
        <dbReference type="ChEBI" id="CHEBI:29105"/>
    </ligand>
</feature>
<keyword evidence="4" id="KW-0805">Transcription regulation</keyword>
<evidence type="ECO:0000256" key="4">
    <source>
        <dbReference type="ARBA" id="ARBA00023015"/>
    </source>
</evidence>
<keyword evidence="8" id="KW-0408">Iron</keyword>
<feature type="binding site" evidence="7">
    <location>
        <position position="112"/>
    </location>
    <ligand>
        <name>Zn(2+)</name>
        <dbReference type="ChEBI" id="CHEBI:29105"/>
    </ligand>
</feature>
<comment type="similarity">
    <text evidence="1">Belongs to the Fur family.</text>
</comment>
<dbReference type="PANTHER" id="PTHR33202:SF7">
    <property type="entry name" value="FERRIC UPTAKE REGULATION PROTEIN"/>
    <property type="match status" value="1"/>
</dbReference>
<dbReference type="GO" id="GO:0045892">
    <property type="term" value="P:negative regulation of DNA-templated transcription"/>
    <property type="evidence" value="ECO:0007669"/>
    <property type="project" value="TreeGrafter"/>
</dbReference>
<feature type="binding site" evidence="8">
    <location>
        <position position="147"/>
    </location>
    <ligand>
        <name>Fe cation</name>
        <dbReference type="ChEBI" id="CHEBI:24875"/>
    </ligand>
</feature>
<evidence type="ECO:0000256" key="2">
    <source>
        <dbReference type="ARBA" id="ARBA00022491"/>
    </source>
</evidence>
<sequence>MSAASQRIAEKAGQETVVGTVDERLGVLQREGYRATPQRRAILESMLSAGRENVSAEEICRRARAACPTVNLATTYRTLDLLGRLGMVRRFSCGDGRSVFCPNARPHYHGACLRCGAVIDIPRGRVTKALEQEQSKLTDGAFVVVGHRIEFYGYCAGCRTTASAPGA</sequence>
<protein>
    <submittedName>
        <fullName evidence="9">Transcriptional repressor</fullName>
    </submittedName>
</protein>
<accession>A0A537JMM7</accession>
<dbReference type="GO" id="GO:0000976">
    <property type="term" value="F:transcription cis-regulatory region binding"/>
    <property type="evidence" value="ECO:0007669"/>
    <property type="project" value="TreeGrafter"/>
</dbReference>
<organism evidence="9 10">
    <name type="scientific">Candidatus Segetimicrobium genomatis</name>
    <dbReference type="NCBI Taxonomy" id="2569760"/>
    <lineage>
        <taxon>Bacteria</taxon>
        <taxon>Bacillati</taxon>
        <taxon>Candidatus Sysuimicrobiota</taxon>
        <taxon>Candidatus Sysuimicrobiia</taxon>
        <taxon>Candidatus Sysuimicrobiales</taxon>
        <taxon>Candidatus Segetimicrobiaceae</taxon>
        <taxon>Candidatus Segetimicrobium</taxon>
    </lineage>
</organism>
<feature type="binding site" evidence="7">
    <location>
        <position position="158"/>
    </location>
    <ligand>
        <name>Zn(2+)</name>
        <dbReference type="ChEBI" id="CHEBI:29105"/>
    </ligand>
</feature>
<dbReference type="GO" id="GO:0008270">
    <property type="term" value="F:zinc ion binding"/>
    <property type="evidence" value="ECO:0007669"/>
    <property type="project" value="TreeGrafter"/>
</dbReference>
<dbReference type="InterPro" id="IPR036388">
    <property type="entry name" value="WH-like_DNA-bd_sf"/>
</dbReference>
<dbReference type="Proteomes" id="UP000320048">
    <property type="component" value="Unassembled WGS sequence"/>
</dbReference>
<name>A0A537JMM7_9BACT</name>
<dbReference type="InterPro" id="IPR002481">
    <property type="entry name" value="FUR"/>
</dbReference>
<evidence type="ECO:0000256" key="5">
    <source>
        <dbReference type="ARBA" id="ARBA00023125"/>
    </source>
</evidence>
<dbReference type="SUPFAM" id="SSF46785">
    <property type="entry name" value="Winged helix' DNA-binding domain"/>
    <property type="match status" value="1"/>
</dbReference>
<gene>
    <name evidence="9" type="ORF">E6H04_00565</name>
</gene>
<feature type="binding site" evidence="8">
    <location>
        <position position="131"/>
    </location>
    <ligand>
        <name>Fe cation</name>
        <dbReference type="ChEBI" id="CHEBI:24875"/>
    </ligand>
</feature>
<dbReference type="InterPro" id="IPR043135">
    <property type="entry name" value="Fur_C"/>
</dbReference>
<evidence type="ECO:0000256" key="1">
    <source>
        <dbReference type="ARBA" id="ARBA00007957"/>
    </source>
</evidence>
<keyword evidence="2" id="KW-0678">Repressor</keyword>
<dbReference type="GO" id="GO:0003700">
    <property type="term" value="F:DNA-binding transcription factor activity"/>
    <property type="evidence" value="ECO:0007669"/>
    <property type="project" value="InterPro"/>
</dbReference>
<evidence type="ECO:0000256" key="8">
    <source>
        <dbReference type="PIRSR" id="PIRSR602481-2"/>
    </source>
</evidence>